<dbReference type="AlphaFoldDB" id="A0A0P1AWZ3"/>
<organism evidence="3 4">
    <name type="scientific">Plasmopara halstedii</name>
    <name type="common">Downy mildew of sunflower</name>
    <dbReference type="NCBI Taxonomy" id="4781"/>
    <lineage>
        <taxon>Eukaryota</taxon>
        <taxon>Sar</taxon>
        <taxon>Stramenopiles</taxon>
        <taxon>Oomycota</taxon>
        <taxon>Peronosporomycetes</taxon>
        <taxon>Peronosporales</taxon>
        <taxon>Peronosporaceae</taxon>
        <taxon>Plasmopara</taxon>
    </lineage>
</organism>
<dbReference type="RefSeq" id="XP_024582646.1">
    <property type="nucleotide sequence ID" value="XM_024717116.1"/>
</dbReference>
<dbReference type="EMBL" id="CCYD01002047">
    <property type="protein sequence ID" value="CEG46277.1"/>
    <property type="molecule type" value="Genomic_DNA"/>
</dbReference>
<evidence type="ECO:0000256" key="1">
    <source>
        <dbReference type="ARBA" id="ARBA00005043"/>
    </source>
</evidence>
<sequence length="248" mass="27607">MAESLYHLSESLVWMPTSAPQQQLVIIQDCVEASGSFLVHHFTSLFLKAGHRVCVVSSANSPEHHAAVGRKLGINFATCQSTKQLYVLNWTRLETQNPKAAWMDLFNDLKRFTDEENENAKSIVLDDVSALNWRFGEAAVLNFVRCCKTLTHEKNGGVNVVLLTHADTDLPASRLMSPALADMATVVLTTRPLPSGYSKDIHGTLSIHRQSWSTSVHSLDEEPNVISYKILENTIKCFPTTGETLRRT</sequence>
<dbReference type="GO" id="GO:0033588">
    <property type="term" value="C:elongator holoenzyme complex"/>
    <property type="evidence" value="ECO:0007669"/>
    <property type="project" value="InterPro"/>
</dbReference>
<dbReference type="InterPro" id="IPR027417">
    <property type="entry name" value="P-loop_NTPase"/>
</dbReference>
<dbReference type="OMA" id="MFTELNS"/>
<dbReference type="Pfam" id="PF09807">
    <property type="entry name" value="ELP6"/>
    <property type="match status" value="2"/>
</dbReference>
<dbReference type="CDD" id="cd19495">
    <property type="entry name" value="Elp6"/>
    <property type="match status" value="1"/>
</dbReference>
<name>A0A0P1AWZ3_PLAHL</name>
<dbReference type="OrthoDB" id="9995306at2759"/>
<keyword evidence="4" id="KW-1185">Reference proteome</keyword>
<reference evidence="4" key="1">
    <citation type="submission" date="2014-09" db="EMBL/GenBank/DDBJ databases">
        <authorList>
            <person name="Sharma Rahul"/>
            <person name="Thines Marco"/>
        </authorList>
    </citation>
    <scope>NUCLEOTIDE SEQUENCE [LARGE SCALE GENOMIC DNA]</scope>
</reference>
<dbReference type="GO" id="GO:0002098">
    <property type="term" value="P:tRNA wobble uridine modification"/>
    <property type="evidence" value="ECO:0007669"/>
    <property type="project" value="InterPro"/>
</dbReference>
<accession>A0A0P1AWZ3</accession>
<protein>
    <submittedName>
        <fullName evidence="3">Elongator complex protein 6</fullName>
    </submittedName>
</protein>
<dbReference type="SUPFAM" id="SSF52540">
    <property type="entry name" value="P-loop containing nucleoside triphosphate hydrolases"/>
    <property type="match status" value="1"/>
</dbReference>
<dbReference type="Proteomes" id="UP000054928">
    <property type="component" value="Unassembled WGS sequence"/>
</dbReference>
<comment type="similarity">
    <text evidence="2">Belongs to the ELP6 family.</text>
</comment>
<dbReference type="UniPathway" id="UPA00988"/>
<dbReference type="STRING" id="4781.A0A0P1AWZ3"/>
<dbReference type="Gene3D" id="3.40.50.300">
    <property type="entry name" value="P-loop containing nucleotide triphosphate hydrolases"/>
    <property type="match status" value="1"/>
</dbReference>
<dbReference type="PANTHER" id="PTHR16184:SF6">
    <property type="entry name" value="ELONGATOR COMPLEX PROTEIN 6"/>
    <property type="match status" value="1"/>
</dbReference>
<evidence type="ECO:0000313" key="3">
    <source>
        <dbReference type="EMBL" id="CEG46277.1"/>
    </source>
</evidence>
<dbReference type="InterPro" id="IPR018627">
    <property type="entry name" value="ELP6"/>
</dbReference>
<evidence type="ECO:0000313" key="4">
    <source>
        <dbReference type="Proteomes" id="UP000054928"/>
    </source>
</evidence>
<proteinExistence type="inferred from homology"/>
<dbReference type="GeneID" id="36397742"/>
<dbReference type="PANTHER" id="PTHR16184">
    <property type="entry name" value="ELONGATOR COMPLEX PROTEIN 6"/>
    <property type="match status" value="1"/>
</dbReference>
<comment type="pathway">
    <text evidence="1">tRNA modification; 5-methoxycarbonylmethyl-2-thiouridine-tRNA biosynthesis.</text>
</comment>
<evidence type="ECO:0000256" key="2">
    <source>
        <dbReference type="ARBA" id="ARBA00008837"/>
    </source>
</evidence>